<dbReference type="InterPro" id="IPR001623">
    <property type="entry name" value="DnaJ_domain"/>
</dbReference>
<reference evidence="2 4" key="2">
    <citation type="journal article" date="2011" name="Nucleic Acids Res.">
        <title>Insights into the evolution of Archaea and eukaryotic protein modifier systems revealed by the genome of a novel archaeal group.</title>
        <authorList>
            <person name="Nunoura T."/>
            <person name="Takaki Y."/>
            <person name="Kakuta J."/>
            <person name="Nishi S."/>
            <person name="Sugahara J."/>
            <person name="Kazama H."/>
            <person name="Chee G."/>
            <person name="Hattori M."/>
            <person name="Kanai A."/>
            <person name="Atomi H."/>
            <person name="Takai K."/>
            <person name="Takami H."/>
        </authorList>
    </citation>
    <scope>NUCLEOTIDE SEQUENCE [LARGE SCALE GENOMIC DNA]</scope>
</reference>
<dbReference type="Pfam" id="PF00226">
    <property type="entry name" value="DnaJ"/>
    <property type="match status" value="1"/>
</dbReference>
<accession>E6N7Z2</accession>
<dbReference type="Proteomes" id="UP000008120">
    <property type="component" value="Chromosome"/>
</dbReference>
<dbReference type="Gene3D" id="1.10.287.110">
    <property type="entry name" value="DnaJ domain"/>
    <property type="match status" value="1"/>
</dbReference>
<organism evidence="2 4">
    <name type="scientific">Caldiarchaeum subterraneum</name>
    <dbReference type="NCBI Taxonomy" id="311458"/>
    <lineage>
        <taxon>Archaea</taxon>
        <taxon>Nitrososphaerota</taxon>
        <taxon>Candidatus Caldarchaeales</taxon>
        <taxon>Candidatus Caldarchaeaceae</taxon>
        <taxon>Candidatus Caldarchaeum</taxon>
    </lineage>
</organism>
<dbReference type="EMBL" id="BA000048">
    <property type="protein sequence ID" value="BAJ51183.1"/>
    <property type="molecule type" value="Genomic_DNA"/>
</dbReference>
<dbReference type="SUPFAM" id="SSF46565">
    <property type="entry name" value="Chaperone J-domain"/>
    <property type="match status" value="1"/>
</dbReference>
<dbReference type="AlphaFoldDB" id="E6N7Z2"/>
<feature type="domain" description="J" evidence="1">
    <location>
        <begin position="39"/>
        <end position="111"/>
    </location>
</feature>
<dbReference type="CDD" id="cd06257">
    <property type="entry name" value="DnaJ"/>
    <property type="match status" value="1"/>
</dbReference>
<protein>
    <recommendedName>
        <fullName evidence="1">J domain-containing protein</fullName>
    </recommendedName>
</protein>
<proteinExistence type="predicted"/>
<evidence type="ECO:0000313" key="3">
    <source>
        <dbReference type="EMBL" id="BAJ51183.1"/>
    </source>
</evidence>
<dbReference type="SMART" id="SM00271">
    <property type="entry name" value="DnaJ"/>
    <property type="match status" value="1"/>
</dbReference>
<gene>
    <name evidence="3" type="ORF">CSUB_C1332</name>
    <name evidence="2" type="ORF">HGMM_F08E07C25</name>
</gene>
<evidence type="ECO:0000259" key="1">
    <source>
        <dbReference type="PROSITE" id="PS50076"/>
    </source>
</evidence>
<evidence type="ECO:0000313" key="2">
    <source>
        <dbReference type="EMBL" id="BAJ48411.1"/>
    </source>
</evidence>
<dbReference type="PRINTS" id="PR00625">
    <property type="entry name" value="JDOMAIN"/>
</dbReference>
<dbReference type="InterPro" id="IPR036869">
    <property type="entry name" value="J_dom_sf"/>
</dbReference>
<dbReference type="KEGG" id="csu:CSUB_C1332"/>
<evidence type="ECO:0000313" key="4">
    <source>
        <dbReference type="Proteomes" id="UP000008120"/>
    </source>
</evidence>
<dbReference type="InterPro" id="IPR050817">
    <property type="entry name" value="DjlA_DnaK_co-chaperone"/>
</dbReference>
<dbReference type="PANTHER" id="PTHR24074">
    <property type="entry name" value="CO-CHAPERONE PROTEIN DJLA"/>
    <property type="match status" value="1"/>
</dbReference>
<sequence length="224" mass="25693">MPPMTPLEAFALALTGATAALIAYSLQRTRSDRNRASEWPFSVLGVNPDDPLDEIKKTYRSLVKRYHPDTLPQDASPQVRRLYEERLIKLNTAYKTILSIREVEPKKPTVGEEMLAPVEEMLRLAKNAAENDARKALENAYTAAETLVKTLHNSMGLVGRSSHYYDLLTDLMINDVITVEEFEVLAEARRYTSMGNGREHATNVHNFVEKLWEVYLKIRRRYIR</sequence>
<dbReference type="BioCyc" id="CCAL311458:G131R-1348-MONOMER"/>
<name>E6N7Z2_CALS0</name>
<reference evidence="2 4" key="1">
    <citation type="journal article" date="2005" name="Environ. Microbiol.">
        <title>Genetic and functional properties of uncultivated thermophilic crenarchaeotes from a subsurface gold mine as revealed by analysis of genome fragments.</title>
        <authorList>
            <person name="Nunoura T."/>
            <person name="Hirayama H."/>
            <person name="Takami H."/>
            <person name="Oida H."/>
            <person name="Nishi S."/>
            <person name="Shimamura S."/>
            <person name="Suzuki Y."/>
            <person name="Inagaki F."/>
            <person name="Takai K."/>
            <person name="Nealson K.H."/>
            <person name="Horikoshi K."/>
        </authorList>
    </citation>
    <scope>NUCLEOTIDE SEQUENCE [LARGE SCALE GENOMIC DNA]</scope>
</reference>
<dbReference type="STRING" id="311458.CSUB_C1332"/>
<dbReference type="PROSITE" id="PS50076">
    <property type="entry name" value="DNAJ_2"/>
    <property type="match status" value="1"/>
</dbReference>
<dbReference type="EMBL" id="AP011864">
    <property type="protein sequence ID" value="BAJ48411.1"/>
    <property type="molecule type" value="Genomic_DNA"/>
</dbReference>